<feature type="transmembrane region" description="Helical" evidence="7">
    <location>
        <begin position="162"/>
        <end position="184"/>
    </location>
</feature>
<dbReference type="EMBL" id="JAZGQL010000010">
    <property type="protein sequence ID" value="MEE6308378.1"/>
    <property type="molecule type" value="Genomic_DNA"/>
</dbReference>
<feature type="domain" description="ABC transmembrane type-1" evidence="8">
    <location>
        <begin position="93"/>
        <end position="285"/>
    </location>
</feature>
<gene>
    <name evidence="9" type="ORF">V1634_16235</name>
</gene>
<dbReference type="PANTHER" id="PTHR43744:SF6">
    <property type="entry name" value="ABC TRANSPORTER PERMEASE PROTEIN YESQ-RELATED"/>
    <property type="match status" value="1"/>
</dbReference>
<evidence type="ECO:0000313" key="10">
    <source>
        <dbReference type="Proteomes" id="UP001339911"/>
    </source>
</evidence>
<comment type="similarity">
    <text evidence="7">Belongs to the binding-protein-dependent transport system permease family.</text>
</comment>
<feature type="transmembrane region" description="Helical" evidence="7">
    <location>
        <begin position="130"/>
        <end position="150"/>
    </location>
</feature>
<dbReference type="InterPro" id="IPR035906">
    <property type="entry name" value="MetI-like_sf"/>
</dbReference>
<comment type="caution">
    <text evidence="9">The sequence shown here is derived from an EMBL/GenBank/DDBJ whole genome shotgun (WGS) entry which is preliminary data.</text>
</comment>
<organism evidence="9 10">
    <name type="scientific">Plantactinospora veratri</name>
    <dbReference type="NCBI Taxonomy" id="1436122"/>
    <lineage>
        <taxon>Bacteria</taxon>
        <taxon>Bacillati</taxon>
        <taxon>Actinomycetota</taxon>
        <taxon>Actinomycetes</taxon>
        <taxon>Micromonosporales</taxon>
        <taxon>Micromonosporaceae</taxon>
        <taxon>Plantactinospora</taxon>
    </lineage>
</organism>
<keyword evidence="2 7" id="KW-0813">Transport</keyword>
<accession>A0ABU7SEJ8</accession>
<keyword evidence="6 7" id="KW-0472">Membrane</keyword>
<feature type="transmembrane region" description="Helical" evidence="7">
    <location>
        <begin position="205"/>
        <end position="230"/>
    </location>
</feature>
<evidence type="ECO:0000313" key="9">
    <source>
        <dbReference type="EMBL" id="MEE6308378.1"/>
    </source>
</evidence>
<dbReference type="Gene3D" id="1.10.3720.10">
    <property type="entry name" value="MetI-like"/>
    <property type="match status" value="1"/>
</dbReference>
<feature type="transmembrane region" description="Helical" evidence="7">
    <location>
        <begin position="30"/>
        <end position="52"/>
    </location>
</feature>
<protein>
    <submittedName>
        <fullName evidence="9">Carbohydrate ABC transporter permease</fullName>
    </submittedName>
</protein>
<dbReference type="PROSITE" id="PS50928">
    <property type="entry name" value="ABC_TM1"/>
    <property type="match status" value="1"/>
</dbReference>
<evidence type="ECO:0000256" key="5">
    <source>
        <dbReference type="ARBA" id="ARBA00022989"/>
    </source>
</evidence>
<keyword evidence="10" id="KW-1185">Reference proteome</keyword>
<dbReference type="Pfam" id="PF00528">
    <property type="entry name" value="BPD_transp_1"/>
    <property type="match status" value="1"/>
</dbReference>
<keyword evidence="3" id="KW-1003">Cell membrane</keyword>
<evidence type="ECO:0000256" key="7">
    <source>
        <dbReference type="RuleBase" id="RU363032"/>
    </source>
</evidence>
<dbReference type="RefSeq" id="WP_331208662.1">
    <property type="nucleotide sequence ID" value="NZ_JAZGQL010000010.1"/>
</dbReference>
<dbReference type="InterPro" id="IPR000515">
    <property type="entry name" value="MetI-like"/>
</dbReference>
<feature type="transmembrane region" description="Helical" evidence="7">
    <location>
        <begin position="264"/>
        <end position="285"/>
    </location>
</feature>
<evidence type="ECO:0000256" key="4">
    <source>
        <dbReference type="ARBA" id="ARBA00022692"/>
    </source>
</evidence>
<dbReference type="SUPFAM" id="SSF161098">
    <property type="entry name" value="MetI-like"/>
    <property type="match status" value="1"/>
</dbReference>
<keyword evidence="5 7" id="KW-1133">Transmembrane helix</keyword>
<dbReference type="Proteomes" id="UP001339911">
    <property type="component" value="Unassembled WGS sequence"/>
</dbReference>
<comment type="subcellular location">
    <subcellularLocation>
        <location evidence="1 7">Cell membrane</location>
        <topology evidence="1 7">Multi-pass membrane protein</topology>
    </subcellularLocation>
</comment>
<feature type="transmembrane region" description="Helical" evidence="7">
    <location>
        <begin position="97"/>
        <end position="118"/>
    </location>
</feature>
<evidence type="ECO:0000256" key="6">
    <source>
        <dbReference type="ARBA" id="ARBA00023136"/>
    </source>
</evidence>
<sequence>MTATEVPRTGTPTPAVAVRPAAPRRRWSSLAWHLGALAILAVLLYPVGWLVAASFKPSQSILGSLELLPTEPTAANYRQAAEGLAGIGVLRFFGNSALLAGFSVVGTVASSALAGYAFARLRFRGRATMFTLMISTLLLPFHVLIIPQYAVFQRLGLVDTYLPLLVGKFLAGEAFFVFLMVQFMRTIPAELDESARIDGAGHWATFWHIVLPLSRPALVTTAIFTFIWTWNDFFGPLIYLSTPEKYPLPLALQLYIDQTTISDYGALMAMSMLALVPVILFFLFFQRFLVQGVATSGLKG</sequence>
<evidence type="ECO:0000259" key="8">
    <source>
        <dbReference type="PROSITE" id="PS50928"/>
    </source>
</evidence>
<evidence type="ECO:0000256" key="1">
    <source>
        <dbReference type="ARBA" id="ARBA00004651"/>
    </source>
</evidence>
<name>A0ABU7SEJ8_9ACTN</name>
<keyword evidence="4 7" id="KW-0812">Transmembrane</keyword>
<proteinExistence type="inferred from homology"/>
<reference evidence="9 10" key="1">
    <citation type="submission" date="2024-01" db="EMBL/GenBank/DDBJ databases">
        <title>Genome insights into Plantactinospora veratri sp. nov.</title>
        <authorList>
            <person name="Wang L."/>
        </authorList>
    </citation>
    <scope>NUCLEOTIDE SEQUENCE [LARGE SCALE GENOMIC DNA]</scope>
    <source>
        <strain evidence="9 10">NEAU-FHS4</strain>
    </source>
</reference>
<evidence type="ECO:0000256" key="2">
    <source>
        <dbReference type="ARBA" id="ARBA00022448"/>
    </source>
</evidence>
<evidence type="ECO:0000256" key="3">
    <source>
        <dbReference type="ARBA" id="ARBA00022475"/>
    </source>
</evidence>
<dbReference type="CDD" id="cd06261">
    <property type="entry name" value="TM_PBP2"/>
    <property type="match status" value="1"/>
</dbReference>
<dbReference type="PANTHER" id="PTHR43744">
    <property type="entry name" value="ABC TRANSPORTER PERMEASE PROTEIN MG189-RELATED-RELATED"/>
    <property type="match status" value="1"/>
</dbReference>